<protein>
    <submittedName>
        <fullName evidence="1">Uncharacterized protein</fullName>
    </submittedName>
</protein>
<reference evidence="1" key="3">
    <citation type="journal article" date="2017" name="Nature">
        <title>Genome sequence of the progenitor of the wheat D genome Aegilops tauschii.</title>
        <authorList>
            <person name="Luo M.C."/>
            <person name="Gu Y.Q."/>
            <person name="Puiu D."/>
            <person name="Wang H."/>
            <person name="Twardziok S.O."/>
            <person name="Deal K.R."/>
            <person name="Huo N."/>
            <person name="Zhu T."/>
            <person name="Wang L."/>
            <person name="Wang Y."/>
            <person name="McGuire P.E."/>
            <person name="Liu S."/>
            <person name="Long H."/>
            <person name="Ramasamy R.K."/>
            <person name="Rodriguez J.C."/>
            <person name="Van S.L."/>
            <person name="Yuan L."/>
            <person name="Wang Z."/>
            <person name="Xia Z."/>
            <person name="Xiao L."/>
            <person name="Anderson O.D."/>
            <person name="Ouyang S."/>
            <person name="Liang Y."/>
            <person name="Zimin A.V."/>
            <person name="Pertea G."/>
            <person name="Qi P."/>
            <person name="Bennetzen J.L."/>
            <person name="Dai X."/>
            <person name="Dawson M.W."/>
            <person name="Muller H.G."/>
            <person name="Kugler K."/>
            <person name="Rivarola-Duarte L."/>
            <person name="Spannagl M."/>
            <person name="Mayer K.F.X."/>
            <person name="Lu F.H."/>
            <person name="Bevan M.W."/>
            <person name="Leroy P."/>
            <person name="Li P."/>
            <person name="You F.M."/>
            <person name="Sun Q."/>
            <person name="Liu Z."/>
            <person name="Lyons E."/>
            <person name="Wicker T."/>
            <person name="Salzberg S.L."/>
            <person name="Devos K.M."/>
            <person name="Dvorak J."/>
        </authorList>
    </citation>
    <scope>NUCLEOTIDE SEQUENCE [LARGE SCALE GENOMIC DNA]</scope>
    <source>
        <strain evidence="1">cv. AL8/78</strain>
    </source>
</reference>
<reference evidence="1" key="4">
    <citation type="submission" date="2019-03" db="UniProtKB">
        <authorList>
            <consortium name="EnsemblPlants"/>
        </authorList>
    </citation>
    <scope>IDENTIFICATION</scope>
</reference>
<reference evidence="1" key="5">
    <citation type="journal article" date="2021" name="G3 (Bethesda)">
        <title>Aegilops tauschii genome assembly Aet v5.0 features greater sequence contiguity and improved annotation.</title>
        <authorList>
            <person name="Wang L."/>
            <person name="Zhu T."/>
            <person name="Rodriguez J.C."/>
            <person name="Deal K.R."/>
            <person name="Dubcovsky J."/>
            <person name="McGuire P.E."/>
            <person name="Lux T."/>
            <person name="Spannagl M."/>
            <person name="Mayer K.F.X."/>
            <person name="Baldrich P."/>
            <person name="Meyers B.C."/>
            <person name="Huo N."/>
            <person name="Gu Y.Q."/>
            <person name="Zhou H."/>
            <person name="Devos K.M."/>
            <person name="Bennetzen J.L."/>
            <person name="Unver T."/>
            <person name="Budak H."/>
            <person name="Gulick P.J."/>
            <person name="Galiba G."/>
            <person name="Kalapos B."/>
            <person name="Nelson D.R."/>
            <person name="Li P."/>
            <person name="You F.M."/>
            <person name="Luo M.C."/>
            <person name="Dvorak J."/>
        </authorList>
    </citation>
    <scope>NUCLEOTIDE SEQUENCE [LARGE SCALE GENOMIC DNA]</scope>
    <source>
        <strain evidence="1">cv. AL8/78</strain>
    </source>
</reference>
<name>A0A453LIS7_AEGTS</name>
<proteinExistence type="predicted"/>
<sequence length="101" mass="11134">MASRFRDRTVSATERWDWRGPQGEAGEVGCTCQCKKAAKGLVSNLFFFLLGGKKGLVGQQAICPCRTSPVWFWCFACTLIVFGRREGHELGECNGGSQGRQ</sequence>
<reference evidence="2" key="1">
    <citation type="journal article" date="2014" name="Science">
        <title>Ancient hybridizations among the ancestral genomes of bread wheat.</title>
        <authorList>
            <consortium name="International Wheat Genome Sequencing Consortium,"/>
            <person name="Marcussen T."/>
            <person name="Sandve S.R."/>
            <person name="Heier L."/>
            <person name="Spannagl M."/>
            <person name="Pfeifer M."/>
            <person name="Jakobsen K.S."/>
            <person name="Wulff B.B."/>
            <person name="Steuernagel B."/>
            <person name="Mayer K.F."/>
            <person name="Olsen O.A."/>
        </authorList>
    </citation>
    <scope>NUCLEOTIDE SEQUENCE [LARGE SCALE GENOMIC DNA]</scope>
    <source>
        <strain evidence="2">cv. AL8/78</strain>
    </source>
</reference>
<dbReference type="EnsemblPlants" id="AET5Gv20792000.7">
    <property type="protein sequence ID" value="AET5Gv20792000.7"/>
    <property type="gene ID" value="AET5Gv20792000"/>
</dbReference>
<dbReference type="Gramene" id="AET5Gv20792000.7">
    <property type="protein sequence ID" value="AET5Gv20792000.7"/>
    <property type="gene ID" value="AET5Gv20792000"/>
</dbReference>
<organism evidence="1 2">
    <name type="scientific">Aegilops tauschii subsp. strangulata</name>
    <name type="common">Goatgrass</name>
    <dbReference type="NCBI Taxonomy" id="200361"/>
    <lineage>
        <taxon>Eukaryota</taxon>
        <taxon>Viridiplantae</taxon>
        <taxon>Streptophyta</taxon>
        <taxon>Embryophyta</taxon>
        <taxon>Tracheophyta</taxon>
        <taxon>Spermatophyta</taxon>
        <taxon>Magnoliopsida</taxon>
        <taxon>Liliopsida</taxon>
        <taxon>Poales</taxon>
        <taxon>Poaceae</taxon>
        <taxon>BOP clade</taxon>
        <taxon>Pooideae</taxon>
        <taxon>Triticodae</taxon>
        <taxon>Triticeae</taxon>
        <taxon>Triticinae</taxon>
        <taxon>Aegilops</taxon>
    </lineage>
</organism>
<dbReference type="AlphaFoldDB" id="A0A453LIS7"/>
<evidence type="ECO:0000313" key="1">
    <source>
        <dbReference type="EnsemblPlants" id="AET5Gv20792000.7"/>
    </source>
</evidence>
<reference evidence="2" key="2">
    <citation type="journal article" date="2017" name="Nat. Plants">
        <title>The Aegilops tauschii genome reveals multiple impacts of transposons.</title>
        <authorList>
            <person name="Zhao G."/>
            <person name="Zou C."/>
            <person name="Li K."/>
            <person name="Wang K."/>
            <person name="Li T."/>
            <person name="Gao L."/>
            <person name="Zhang X."/>
            <person name="Wang H."/>
            <person name="Yang Z."/>
            <person name="Liu X."/>
            <person name="Jiang W."/>
            <person name="Mao L."/>
            <person name="Kong X."/>
            <person name="Jiao Y."/>
            <person name="Jia J."/>
        </authorList>
    </citation>
    <scope>NUCLEOTIDE SEQUENCE [LARGE SCALE GENOMIC DNA]</scope>
    <source>
        <strain evidence="2">cv. AL8/78</strain>
    </source>
</reference>
<keyword evidence="2" id="KW-1185">Reference proteome</keyword>
<dbReference type="Proteomes" id="UP000015105">
    <property type="component" value="Chromosome 5D"/>
</dbReference>
<evidence type="ECO:0000313" key="2">
    <source>
        <dbReference type="Proteomes" id="UP000015105"/>
    </source>
</evidence>
<accession>A0A453LIS7</accession>